<name>A0A378WWK0_9NOCA</name>
<dbReference type="AlphaFoldDB" id="A0A378WWK0"/>
<dbReference type="RefSeq" id="WP_062964218.1">
    <property type="nucleotide sequence ID" value="NZ_JAJFOE010000001.1"/>
</dbReference>
<dbReference type="GO" id="GO:0016020">
    <property type="term" value="C:membrane"/>
    <property type="evidence" value="ECO:0007669"/>
    <property type="project" value="TreeGrafter"/>
</dbReference>
<evidence type="ECO:0000313" key="3">
    <source>
        <dbReference type="Proteomes" id="UP000255082"/>
    </source>
</evidence>
<dbReference type="Proteomes" id="UP000255082">
    <property type="component" value="Unassembled WGS sequence"/>
</dbReference>
<dbReference type="InterPro" id="IPR050266">
    <property type="entry name" value="AB_hydrolase_sf"/>
</dbReference>
<dbReference type="InterPro" id="IPR000073">
    <property type="entry name" value="AB_hydrolase_1"/>
</dbReference>
<dbReference type="GO" id="GO:0018785">
    <property type="term" value="F:haloacetate dehalogenase activity"/>
    <property type="evidence" value="ECO:0007669"/>
    <property type="project" value="UniProtKB-EC"/>
</dbReference>
<dbReference type="EC" id="3.8.1.3" evidence="2"/>
<organism evidence="2 3">
    <name type="scientific">Nocardia africana</name>
    <dbReference type="NCBI Taxonomy" id="134964"/>
    <lineage>
        <taxon>Bacteria</taxon>
        <taxon>Bacillati</taxon>
        <taxon>Actinomycetota</taxon>
        <taxon>Actinomycetes</taxon>
        <taxon>Mycobacteriales</taxon>
        <taxon>Nocardiaceae</taxon>
        <taxon>Nocardia</taxon>
    </lineage>
</organism>
<reference evidence="2 3" key="1">
    <citation type="submission" date="2018-06" db="EMBL/GenBank/DDBJ databases">
        <authorList>
            <consortium name="Pathogen Informatics"/>
            <person name="Doyle S."/>
        </authorList>
    </citation>
    <scope>NUCLEOTIDE SEQUENCE [LARGE SCALE GENOMIC DNA]</scope>
    <source>
        <strain evidence="2 3">NCTC13184</strain>
    </source>
</reference>
<dbReference type="PANTHER" id="PTHR43798:SF33">
    <property type="entry name" value="HYDROLASE, PUTATIVE (AFU_ORTHOLOGUE AFUA_2G14860)-RELATED"/>
    <property type="match status" value="1"/>
</dbReference>
<dbReference type="Gene3D" id="3.40.50.1820">
    <property type="entry name" value="alpha/beta hydrolase"/>
    <property type="match status" value="1"/>
</dbReference>
<dbReference type="InterPro" id="IPR029058">
    <property type="entry name" value="AB_hydrolase_fold"/>
</dbReference>
<dbReference type="SUPFAM" id="SSF53474">
    <property type="entry name" value="alpha/beta-Hydrolases"/>
    <property type="match status" value="1"/>
</dbReference>
<evidence type="ECO:0000313" key="2">
    <source>
        <dbReference type="EMBL" id="SUA45015.1"/>
    </source>
</evidence>
<dbReference type="Pfam" id="PF00561">
    <property type="entry name" value="Abhydrolase_1"/>
    <property type="match status" value="1"/>
</dbReference>
<feature type="domain" description="AB hydrolase-1" evidence="1">
    <location>
        <begin position="32"/>
        <end position="137"/>
    </location>
</feature>
<accession>A0A378WWK0</accession>
<dbReference type="EMBL" id="UGRU01000001">
    <property type="protein sequence ID" value="SUA45015.1"/>
    <property type="molecule type" value="Genomic_DNA"/>
</dbReference>
<dbReference type="PANTHER" id="PTHR43798">
    <property type="entry name" value="MONOACYLGLYCEROL LIPASE"/>
    <property type="match status" value="1"/>
</dbReference>
<sequence length="304" mass="33119">MSTSSPATRRFRSDTAELEALTWGDPCDPAALLVHGFPDSAWTWEEIGPALAATGRYVVAPFTRGYAPSSLATDDDYSIASLVDDIVAIHRAIGADRRAIVVGHDWGGAIVSALTAAHPELFHRSVLIAIPPLPTIKALFTPSQLSRHLPRLARQAPRSWYMTVVSIPWLSDTIGGWLIDRLWQAWAPVAPVGRQREQGLLALAGRARRRAAFSYYRAVWNPLYRRSAGHRYEQLAAFAPPRVPTLYLQGTDDTCGLVDTGADALDHLPPGSCRTLVPAAGHFAHLEQPETVLEHIIAFVGKGA</sequence>
<dbReference type="InterPro" id="IPR000639">
    <property type="entry name" value="Epox_hydrolase-like"/>
</dbReference>
<dbReference type="PRINTS" id="PR00412">
    <property type="entry name" value="EPOXHYDRLASE"/>
</dbReference>
<keyword evidence="2" id="KW-0378">Hydrolase</keyword>
<evidence type="ECO:0000259" key="1">
    <source>
        <dbReference type="Pfam" id="PF00561"/>
    </source>
</evidence>
<protein>
    <submittedName>
        <fullName evidence="2">Haloacetate dehalogenase H-1</fullName>
        <ecNumber evidence="2">3.8.1.3</ecNumber>
    </submittedName>
</protein>
<gene>
    <name evidence="2" type="primary">dehH1_3</name>
    <name evidence="2" type="ORF">NCTC13184_03537</name>
</gene>
<proteinExistence type="predicted"/>